<dbReference type="PANTHER" id="PTHR13244:SF7">
    <property type="entry name" value="ZINC FINGER MYND DOMAIN-CONTAINING PROTEIN 10"/>
    <property type="match status" value="1"/>
</dbReference>
<keyword evidence="2" id="KW-1185">Reference proteome</keyword>
<organism evidence="1 2">
    <name type="scientific">Reticulomyxa filosa</name>
    <dbReference type="NCBI Taxonomy" id="46433"/>
    <lineage>
        <taxon>Eukaryota</taxon>
        <taxon>Sar</taxon>
        <taxon>Rhizaria</taxon>
        <taxon>Retaria</taxon>
        <taxon>Foraminifera</taxon>
        <taxon>Monothalamids</taxon>
        <taxon>Reticulomyxidae</taxon>
        <taxon>Reticulomyxa</taxon>
    </lineage>
</organism>
<comment type="caution">
    <text evidence="1">The sequence shown here is derived from an EMBL/GenBank/DDBJ whole genome shotgun (WGS) entry which is preliminary data.</text>
</comment>
<name>X6P6U0_RETFI</name>
<dbReference type="OrthoDB" id="432970at2759"/>
<gene>
    <name evidence="1" type="ORF">RFI_03271</name>
</gene>
<proteinExistence type="predicted"/>
<protein>
    <submittedName>
        <fullName evidence="1">MYND finger family protein</fullName>
    </submittedName>
</protein>
<reference evidence="1 2" key="1">
    <citation type="journal article" date="2013" name="Curr. Biol.">
        <title>The Genome of the Foraminiferan Reticulomyxa filosa.</title>
        <authorList>
            <person name="Glockner G."/>
            <person name="Hulsmann N."/>
            <person name="Schleicher M."/>
            <person name="Noegel A.A."/>
            <person name="Eichinger L."/>
            <person name="Gallinger C."/>
            <person name="Pawlowski J."/>
            <person name="Sierra R."/>
            <person name="Euteneuer U."/>
            <person name="Pillet L."/>
            <person name="Moustafa A."/>
            <person name="Platzer M."/>
            <person name="Groth M."/>
            <person name="Szafranski K."/>
            <person name="Schliwa M."/>
        </authorList>
    </citation>
    <scope>NUCLEOTIDE SEQUENCE [LARGE SCALE GENOMIC DNA]</scope>
</reference>
<dbReference type="PANTHER" id="PTHR13244">
    <property type="entry name" value="ZINC FINGER MYND DOMAIN CONTAINING PROTEIN 10"/>
    <property type="match status" value="1"/>
</dbReference>
<evidence type="ECO:0000313" key="1">
    <source>
        <dbReference type="EMBL" id="ETO33833.1"/>
    </source>
</evidence>
<sequence length="172" mass="20724">MSTVLTLFEARHFVEQIKEFEIQYIGSSDWINQHERLEQLNICAHQSLQFRHDEFVVEEFITQRKIGTLIWDLLITEIWKEKVFPLLLNDIKEDLSLRFYMLVRYFLFNILHFKKLLIKKRQHTYLQLYHEATVMNLLEVLLFHGNAFDEIGDILLELCDYCSCKIAKINAR</sequence>
<dbReference type="OMA" id="WINQHER"/>
<dbReference type="EMBL" id="ASPP01003108">
    <property type="protein sequence ID" value="ETO33833.1"/>
    <property type="molecule type" value="Genomic_DNA"/>
</dbReference>
<evidence type="ECO:0000313" key="2">
    <source>
        <dbReference type="Proteomes" id="UP000023152"/>
    </source>
</evidence>
<dbReference type="GO" id="GO:0005737">
    <property type="term" value="C:cytoplasm"/>
    <property type="evidence" value="ECO:0007669"/>
    <property type="project" value="TreeGrafter"/>
</dbReference>
<accession>X6P6U0</accession>
<dbReference type="AlphaFoldDB" id="X6P6U0"/>
<dbReference type="InterPro" id="IPR052298">
    <property type="entry name" value="ZMYND10"/>
</dbReference>
<dbReference type="Proteomes" id="UP000023152">
    <property type="component" value="Unassembled WGS sequence"/>
</dbReference>